<feature type="chain" id="PRO_5040847937" description="Ca-activated chloride channel family protein" evidence="2">
    <location>
        <begin position="20"/>
        <end position="176"/>
    </location>
</feature>
<feature type="compositionally biased region" description="Acidic residues" evidence="1">
    <location>
        <begin position="98"/>
        <end position="125"/>
    </location>
</feature>
<comment type="caution">
    <text evidence="3">The sequence shown here is derived from an EMBL/GenBank/DDBJ whole genome shotgun (WGS) entry which is preliminary data.</text>
</comment>
<feature type="region of interest" description="Disordered" evidence="1">
    <location>
        <begin position="65"/>
        <end position="147"/>
    </location>
</feature>
<dbReference type="EMBL" id="JANDBC010000001">
    <property type="protein sequence ID" value="MCP9291581.1"/>
    <property type="molecule type" value="Genomic_DNA"/>
</dbReference>
<feature type="signal peptide" evidence="2">
    <location>
        <begin position="1"/>
        <end position="19"/>
    </location>
</feature>
<gene>
    <name evidence="3" type="ORF">NM125_08305</name>
</gene>
<reference evidence="3" key="1">
    <citation type="submission" date="2022-06" db="EMBL/GenBank/DDBJ databases">
        <title>Gracilimonas sp. CAU 1638 isolated from sea sediment.</title>
        <authorList>
            <person name="Kim W."/>
        </authorList>
    </citation>
    <scope>NUCLEOTIDE SEQUENCE</scope>
    <source>
        <strain evidence="3">CAU 1638</strain>
    </source>
</reference>
<name>A0A9X2RDW8_9BACT</name>
<keyword evidence="2" id="KW-0732">Signal</keyword>
<evidence type="ECO:0000256" key="1">
    <source>
        <dbReference type="SAM" id="MobiDB-lite"/>
    </source>
</evidence>
<dbReference type="Proteomes" id="UP001139125">
    <property type="component" value="Unassembled WGS sequence"/>
</dbReference>
<evidence type="ECO:0000313" key="4">
    <source>
        <dbReference type="Proteomes" id="UP001139125"/>
    </source>
</evidence>
<organism evidence="3 4">
    <name type="scientific">Gracilimonas sediminicola</name>
    <dbReference type="NCBI Taxonomy" id="2952158"/>
    <lineage>
        <taxon>Bacteria</taxon>
        <taxon>Pseudomonadati</taxon>
        <taxon>Balneolota</taxon>
        <taxon>Balneolia</taxon>
        <taxon>Balneolales</taxon>
        <taxon>Balneolaceae</taxon>
        <taxon>Gracilimonas</taxon>
    </lineage>
</organism>
<protein>
    <recommendedName>
        <fullName evidence="5">Ca-activated chloride channel family protein</fullName>
    </recommendedName>
</protein>
<sequence>MKKLMAFIFSLLVTTAVFAQSQTAEDYFHGGAQSFIQSDLQAAIDQVQTGLNQFPNNPKLNALMQKLQEEQKKQQQQQNQDQQQQQNQQNQQQQEQEQQNEEEQQEQENQEQEQSEGEEQQEQDPQEINPEDLNSQQISKEDAEKILQALAQKEKELLKEFKKKKSDGSAKHDKDW</sequence>
<evidence type="ECO:0000313" key="3">
    <source>
        <dbReference type="EMBL" id="MCP9291581.1"/>
    </source>
</evidence>
<evidence type="ECO:0000256" key="2">
    <source>
        <dbReference type="SAM" id="SignalP"/>
    </source>
</evidence>
<dbReference type="RefSeq" id="WP_255134445.1">
    <property type="nucleotide sequence ID" value="NZ_JANDBC010000001.1"/>
</dbReference>
<proteinExistence type="predicted"/>
<keyword evidence="4" id="KW-1185">Reference proteome</keyword>
<accession>A0A9X2RDW8</accession>
<feature type="compositionally biased region" description="Low complexity" evidence="1">
    <location>
        <begin position="74"/>
        <end position="97"/>
    </location>
</feature>
<evidence type="ECO:0008006" key="5">
    <source>
        <dbReference type="Google" id="ProtNLM"/>
    </source>
</evidence>
<dbReference type="AlphaFoldDB" id="A0A9X2RDW8"/>